<feature type="chain" id="PRO_5046670867" evidence="1">
    <location>
        <begin position="25"/>
        <end position="52"/>
    </location>
</feature>
<keyword evidence="1" id="KW-0732">Signal</keyword>
<dbReference type="Proteomes" id="UP001265301">
    <property type="component" value="Unassembled WGS sequence"/>
</dbReference>
<gene>
    <name evidence="2" type="ORF">P7H59_01035</name>
</gene>
<organism evidence="2 3">
    <name type="scientific">Enterococcus viikkiensis</name>
    <dbReference type="NCBI Taxonomy" id="930854"/>
    <lineage>
        <taxon>Bacteria</taxon>
        <taxon>Bacillati</taxon>
        <taxon>Bacillota</taxon>
        <taxon>Bacilli</taxon>
        <taxon>Lactobacillales</taxon>
        <taxon>Enterococcaceae</taxon>
        <taxon>Enterococcus</taxon>
    </lineage>
</organism>
<name>A0ABU3FM29_9ENTE</name>
<accession>A0ABU3FM29</accession>
<dbReference type="EMBL" id="JARQBN010000001">
    <property type="protein sequence ID" value="MDT2827029.1"/>
    <property type="molecule type" value="Genomic_DNA"/>
</dbReference>
<sequence length="52" mass="5807">MVIKKILATAILLCLGSSAVPVSAEEDIFPITQEAGLYRSIRDQQTKVFDYY</sequence>
<comment type="caution">
    <text evidence="2">The sequence shown here is derived from an EMBL/GenBank/DDBJ whole genome shotgun (WGS) entry which is preliminary data.</text>
</comment>
<feature type="signal peptide" evidence="1">
    <location>
        <begin position="1"/>
        <end position="24"/>
    </location>
</feature>
<proteinExistence type="predicted"/>
<protein>
    <submittedName>
        <fullName evidence="2">Uncharacterized protein</fullName>
    </submittedName>
</protein>
<reference evidence="2 3" key="1">
    <citation type="submission" date="2023-03" db="EMBL/GenBank/DDBJ databases">
        <authorList>
            <person name="Shen W."/>
            <person name="Cai J."/>
        </authorList>
    </citation>
    <scope>NUCLEOTIDE SEQUENCE [LARGE SCALE GENOMIC DNA]</scope>
    <source>
        <strain evidence="2 3">B101</strain>
    </source>
</reference>
<evidence type="ECO:0000313" key="3">
    <source>
        <dbReference type="Proteomes" id="UP001265301"/>
    </source>
</evidence>
<evidence type="ECO:0000313" key="2">
    <source>
        <dbReference type="EMBL" id="MDT2827029.1"/>
    </source>
</evidence>
<keyword evidence="3" id="KW-1185">Reference proteome</keyword>
<evidence type="ECO:0000256" key="1">
    <source>
        <dbReference type="SAM" id="SignalP"/>
    </source>
</evidence>